<proteinExistence type="predicted"/>
<keyword evidence="3" id="KW-1185">Reference proteome</keyword>
<gene>
    <name evidence="2" type="ORF">AKAME5_002309200</name>
</gene>
<dbReference type="Proteomes" id="UP001279410">
    <property type="component" value="Unassembled WGS sequence"/>
</dbReference>
<dbReference type="EMBL" id="BRZM01000732">
    <property type="protein sequence ID" value="GLD71768.1"/>
    <property type="molecule type" value="Genomic_DNA"/>
</dbReference>
<protein>
    <submittedName>
        <fullName evidence="2">Dystrophin-related protein 2</fullName>
    </submittedName>
</protein>
<dbReference type="AlphaFoldDB" id="A0AAD3NG16"/>
<evidence type="ECO:0000313" key="3">
    <source>
        <dbReference type="Proteomes" id="UP001279410"/>
    </source>
</evidence>
<comment type="caution">
    <text evidence="2">The sequence shown here is derived from an EMBL/GenBank/DDBJ whole genome shotgun (WGS) entry which is preliminary data.</text>
</comment>
<feature type="region of interest" description="Disordered" evidence="1">
    <location>
        <begin position="101"/>
        <end position="131"/>
    </location>
</feature>
<accession>A0AAD3NG16</accession>
<evidence type="ECO:0000256" key="1">
    <source>
        <dbReference type="SAM" id="MobiDB-lite"/>
    </source>
</evidence>
<organism evidence="2 3">
    <name type="scientific">Lates japonicus</name>
    <name type="common">Japanese lates</name>
    <dbReference type="NCBI Taxonomy" id="270547"/>
    <lineage>
        <taxon>Eukaryota</taxon>
        <taxon>Metazoa</taxon>
        <taxon>Chordata</taxon>
        <taxon>Craniata</taxon>
        <taxon>Vertebrata</taxon>
        <taxon>Euteleostomi</taxon>
        <taxon>Actinopterygii</taxon>
        <taxon>Neopterygii</taxon>
        <taxon>Teleostei</taxon>
        <taxon>Neoteleostei</taxon>
        <taxon>Acanthomorphata</taxon>
        <taxon>Carangaria</taxon>
        <taxon>Carangaria incertae sedis</taxon>
        <taxon>Centropomidae</taxon>
        <taxon>Lates</taxon>
    </lineage>
</organism>
<reference evidence="2" key="1">
    <citation type="submission" date="2022-08" db="EMBL/GenBank/DDBJ databases">
        <title>Genome sequencing of akame (Lates japonicus).</title>
        <authorList>
            <person name="Hashiguchi Y."/>
            <person name="Takahashi H."/>
        </authorList>
    </citation>
    <scope>NUCLEOTIDE SEQUENCE</scope>
    <source>
        <strain evidence="2">Kochi</strain>
    </source>
</reference>
<evidence type="ECO:0000313" key="2">
    <source>
        <dbReference type="EMBL" id="GLD71768.1"/>
    </source>
</evidence>
<sequence>MKSLAGEGTLLAFLPSPHSPVSSRGQLPVSQQSYIPAPSVLSADNKQPNNWARVIEPIKSPSVHWEESLEPVLRLWWSPTVRRSLLLLPFAAARCHRHIPHPGLPSPHPTCQRRAATEGVGPIPGGSDPAVTANHVFTGQ</sequence>
<name>A0AAD3NG16_LATJO</name>